<dbReference type="GO" id="GO:0016878">
    <property type="term" value="F:acid-thiol ligase activity"/>
    <property type="evidence" value="ECO:0007669"/>
    <property type="project" value="UniProtKB-ARBA"/>
</dbReference>
<dbReference type="AlphaFoldDB" id="A0A4P7CTL2"/>
<keyword evidence="6" id="KW-1185">Reference proteome</keyword>
<dbReference type="PANTHER" id="PTHR43767">
    <property type="entry name" value="LONG-CHAIN-FATTY-ACID--COA LIGASE"/>
    <property type="match status" value="1"/>
</dbReference>
<dbReference type="InterPro" id="IPR000873">
    <property type="entry name" value="AMP-dep_synth/lig_dom"/>
</dbReference>
<dbReference type="NCBIfam" id="NF004837">
    <property type="entry name" value="PRK06187.1"/>
    <property type="match status" value="1"/>
</dbReference>
<dbReference type="Gene3D" id="3.30.300.30">
    <property type="match status" value="1"/>
</dbReference>
<accession>A0A4P7CTL2</accession>
<dbReference type="InterPro" id="IPR045851">
    <property type="entry name" value="AMP-bd_C_sf"/>
</dbReference>
<feature type="domain" description="AMP-binding enzyme C-terminal" evidence="4">
    <location>
        <begin position="419"/>
        <end position="494"/>
    </location>
</feature>
<dbReference type="Pfam" id="PF13193">
    <property type="entry name" value="AMP-binding_C"/>
    <property type="match status" value="1"/>
</dbReference>
<evidence type="ECO:0000259" key="4">
    <source>
        <dbReference type="Pfam" id="PF13193"/>
    </source>
</evidence>
<dbReference type="FunFam" id="3.30.300.30:FF:000008">
    <property type="entry name" value="2,3-dihydroxybenzoate-AMP ligase"/>
    <property type="match status" value="1"/>
</dbReference>
<dbReference type="SUPFAM" id="SSF56801">
    <property type="entry name" value="Acetyl-CoA synthetase-like"/>
    <property type="match status" value="1"/>
</dbReference>
<dbReference type="PROSITE" id="PS00455">
    <property type="entry name" value="AMP_BINDING"/>
    <property type="match status" value="1"/>
</dbReference>
<dbReference type="Pfam" id="PF00501">
    <property type="entry name" value="AMP-binding"/>
    <property type="match status" value="1"/>
</dbReference>
<protein>
    <submittedName>
        <fullName evidence="5">Long-chain-fatty-acid--CoA ligase</fullName>
    </submittedName>
</protein>
<organism evidence="5 6">
    <name type="scientific">Paraburkholderia pallida</name>
    <dbReference type="NCBI Taxonomy" id="2547399"/>
    <lineage>
        <taxon>Bacteria</taxon>
        <taxon>Pseudomonadati</taxon>
        <taxon>Pseudomonadota</taxon>
        <taxon>Betaproteobacteria</taxon>
        <taxon>Burkholderiales</taxon>
        <taxon>Burkholderiaceae</taxon>
        <taxon>Paraburkholderia</taxon>
    </lineage>
</organism>
<dbReference type="KEGG" id="ppai:E1956_19315"/>
<keyword evidence="2 5" id="KW-0436">Ligase</keyword>
<name>A0A4P7CTL2_9BURK</name>
<dbReference type="InterPro" id="IPR025110">
    <property type="entry name" value="AMP-bd_C"/>
</dbReference>
<evidence type="ECO:0000256" key="1">
    <source>
        <dbReference type="ARBA" id="ARBA00006432"/>
    </source>
</evidence>
<evidence type="ECO:0000259" key="3">
    <source>
        <dbReference type="Pfam" id="PF00501"/>
    </source>
</evidence>
<dbReference type="RefSeq" id="WP_134752013.1">
    <property type="nucleotide sequence ID" value="NZ_CP038149.1"/>
</dbReference>
<reference evidence="5 6" key="1">
    <citation type="submission" date="2019-03" db="EMBL/GenBank/DDBJ databases">
        <title>Paraburkholderia sp. 7MH5, isolated from subtropical forest soil.</title>
        <authorList>
            <person name="Gao Z.-H."/>
            <person name="Qiu L.-H."/>
        </authorList>
    </citation>
    <scope>NUCLEOTIDE SEQUENCE [LARGE SCALE GENOMIC DNA]</scope>
    <source>
        <strain evidence="5 6">7MH5</strain>
    </source>
</reference>
<gene>
    <name evidence="5" type="ORF">E1956_19315</name>
</gene>
<feature type="domain" description="AMP-dependent synthetase/ligase" evidence="3">
    <location>
        <begin position="9"/>
        <end position="369"/>
    </location>
</feature>
<dbReference type="PANTHER" id="PTHR43767:SF1">
    <property type="entry name" value="NONRIBOSOMAL PEPTIDE SYNTHASE PES1 (EUROFUNG)-RELATED"/>
    <property type="match status" value="1"/>
</dbReference>
<dbReference type="EMBL" id="CP038149">
    <property type="protein sequence ID" value="QBQ99348.1"/>
    <property type="molecule type" value="Genomic_DNA"/>
</dbReference>
<evidence type="ECO:0000313" key="5">
    <source>
        <dbReference type="EMBL" id="QBQ99348.1"/>
    </source>
</evidence>
<dbReference type="InterPro" id="IPR042099">
    <property type="entry name" value="ANL_N_sf"/>
</dbReference>
<dbReference type="InterPro" id="IPR050237">
    <property type="entry name" value="ATP-dep_AMP-bd_enzyme"/>
</dbReference>
<proteinExistence type="inferred from homology"/>
<evidence type="ECO:0000256" key="2">
    <source>
        <dbReference type="ARBA" id="ARBA00022598"/>
    </source>
</evidence>
<dbReference type="InterPro" id="IPR020845">
    <property type="entry name" value="AMP-binding_CS"/>
</dbReference>
<comment type="similarity">
    <text evidence="1">Belongs to the ATP-dependent AMP-binding enzyme family.</text>
</comment>
<dbReference type="OrthoDB" id="9766486at2"/>
<sequence>MYQTQALHRARQQYGNRVAVRFAGRECTFGELAERVARLAGALQQLGMEEGDRIAMLSLNSDRYLEFQMAVPWGGGVLNPCNIRWSAAELLYALDDSGSTMLLVDDAFAELGAQLRRDAQTVRELIYCGDGAVPDGMRSYEALVAAAAPVADKYRRGEDLAGIFYTGGTTGFPKGVMLSHTNLGVAALTACATGLARPGAVYLHAAPMFHIADIGLAGPHWIEGNTHVILPSFEPGAVLEAIARYGVTHTVLVPTMIQHLVEHIERMPHYDVTTLETVAYGAAPVASALLARAQAAFPGTRFVQIYGMTEAGPVSIETGGAAGLAPEGATGRPCYCVEVKIVDARGEEVPRNTPGEVALCGPNVMQGYWNKPEQTAAVLRDGWYFTGDGAYMDDDGFLHVIDRLKDMIITGGENVYSAEVENAIASHPDVTAAAVIAVPDARWGEAVHAVVVAAPGASVSADDIIAHCKARIAGYKCPRSVEFVDALPVSGAGKVLKVRLRERHWKDRSRSVA</sequence>
<evidence type="ECO:0000313" key="6">
    <source>
        <dbReference type="Proteomes" id="UP000295727"/>
    </source>
</evidence>
<dbReference type="Proteomes" id="UP000295727">
    <property type="component" value="Chromosome 2"/>
</dbReference>
<dbReference type="Gene3D" id="3.40.50.12780">
    <property type="entry name" value="N-terminal domain of ligase-like"/>
    <property type="match status" value="1"/>
</dbReference>